<sequence length="250" mass="28362">MTEQQQTVGPIAIAIHVFERIDFDVYFNHLYCVAHWGRNYNLVFIGKAGLDAAKARNAIIDRALEKKCSHILFLDGDHFIPVSTLPYLLETGDEAMVSGLVNKKGESFQQVCWLIKEVDGKEQFFGLDLPLDGRVHEVSVCPFGCTLINVEKIQKLKKPYFRDTCTDEDDSGVLANIRSDINLCRAFKDIGERVWVDSRILVGHKCINMPSIIYPQSAKLFHKLKGIENEMSKLSEGQVGEYYFPGDRDE</sequence>
<dbReference type="AlphaFoldDB" id="A0A0F9HNZ6"/>
<organism evidence="1">
    <name type="scientific">marine sediment metagenome</name>
    <dbReference type="NCBI Taxonomy" id="412755"/>
    <lineage>
        <taxon>unclassified sequences</taxon>
        <taxon>metagenomes</taxon>
        <taxon>ecological metagenomes</taxon>
    </lineage>
</organism>
<gene>
    <name evidence="1" type="ORF">LCGC14_1681240</name>
</gene>
<evidence type="ECO:0008006" key="2">
    <source>
        <dbReference type="Google" id="ProtNLM"/>
    </source>
</evidence>
<comment type="caution">
    <text evidence="1">The sequence shown here is derived from an EMBL/GenBank/DDBJ whole genome shotgun (WGS) entry which is preliminary data.</text>
</comment>
<accession>A0A0F9HNZ6</accession>
<name>A0A0F9HNZ6_9ZZZZ</name>
<reference evidence="1" key="1">
    <citation type="journal article" date="2015" name="Nature">
        <title>Complex archaea that bridge the gap between prokaryotes and eukaryotes.</title>
        <authorList>
            <person name="Spang A."/>
            <person name="Saw J.H."/>
            <person name="Jorgensen S.L."/>
            <person name="Zaremba-Niedzwiedzka K."/>
            <person name="Martijn J."/>
            <person name="Lind A.E."/>
            <person name="van Eijk R."/>
            <person name="Schleper C."/>
            <person name="Guy L."/>
            <person name="Ettema T.J."/>
        </authorList>
    </citation>
    <scope>NUCLEOTIDE SEQUENCE</scope>
</reference>
<protein>
    <recommendedName>
        <fullName evidence="2">Glycosyltransferase 2-like domain-containing protein</fullName>
    </recommendedName>
</protein>
<dbReference type="SUPFAM" id="SSF53448">
    <property type="entry name" value="Nucleotide-diphospho-sugar transferases"/>
    <property type="match status" value="1"/>
</dbReference>
<dbReference type="EMBL" id="LAZR01014575">
    <property type="protein sequence ID" value="KKM16892.1"/>
    <property type="molecule type" value="Genomic_DNA"/>
</dbReference>
<evidence type="ECO:0000313" key="1">
    <source>
        <dbReference type="EMBL" id="KKM16892.1"/>
    </source>
</evidence>
<proteinExistence type="predicted"/>
<dbReference type="InterPro" id="IPR029044">
    <property type="entry name" value="Nucleotide-diphossugar_trans"/>
</dbReference>
<dbReference type="Gene3D" id="3.90.550.40">
    <property type="match status" value="1"/>
</dbReference>